<dbReference type="GeneID" id="303303421"/>
<evidence type="ECO:0000259" key="9">
    <source>
        <dbReference type="PROSITE" id="PS50850"/>
    </source>
</evidence>
<accession>A0ABQ2DGI9</accession>
<dbReference type="PRINTS" id="PR01036">
    <property type="entry name" value="TCRTETB"/>
</dbReference>
<dbReference type="RefSeq" id="WP_229677008.1">
    <property type="nucleotide sequence ID" value="NZ_BMKX01000002.1"/>
</dbReference>
<feature type="transmembrane region" description="Helical" evidence="8">
    <location>
        <begin position="125"/>
        <end position="146"/>
    </location>
</feature>
<keyword evidence="5 8" id="KW-0812">Transmembrane</keyword>
<dbReference type="PANTHER" id="PTHR42718">
    <property type="entry name" value="MAJOR FACILITATOR SUPERFAMILY MULTIDRUG TRANSPORTER MFSC"/>
    <property type="match status" value="1"/>
</dbReference>
<dbReference type="InterPro" id="IPR020846">
    <property type="entry name" value="MFS_dom"/>
</dbReference>
<feature type="transmembrane region" description="Helical" evidence="8">
    <location>
        <begin position="216"/>
        <end position="237"/>
    </location>
</feature>
<keyword evidence="11" id="KW-1185">Reference proteome</keyword>
<evidence type="ECO:0000313" key="11">
    <source>
        <dbReference type="Proteomes" id="UP000606115"/>
    </source>
</evidence>
<feature type="transmembrane region" description="Helical" evidence="8">
    <location>
        <begin position="68"/>
        <end position="88"/>
    </location>
</feature>
<evidence type="ECO:0000256" key="4">
    <source>
        <dbReference type="ARBA" id="ARBA00022475"/>
    </source>
</evidence>
<dbReference type="CDD" id="cd17503">
    <property type="entry name" value="MFS_LmrB_MDR_like"/>
    <property type="match status" value="1"/>
</dbReference>
<dbReference type="Pfam" id="PF07690">
    <property type="entry name" value="MFS_1"/>
    <property type="match status" value="1"/>
</dbReference>
<comment type="similarity">
    <text evidence="2">Belongs to the major facilitator superfamily. EmrB family.</text>
</comment>
<feature type="domain" description="Major facilitator superfamily (MFS) profile" evidence="9">
    <location>
        <begin position="30"/>
        <end position="484"/>
    </location>
</feature>
<evidence type="ECO:0000256" key="1">
    <source>
        <dbReference type="ARBA" id="ARBA00004651"/>
    </source>
</evidence>
<keyword evidence="4" id="KW-1003">Cell membrane</keyword>
<name>A0ABQ2DGI9_9MICC</name>
<feature type="transmembrane region" description="Helical" evidence="8">
    <location>
        <begin position="460"/>
        <end position="479"/>
    </location>
</feature>
<feature type="transmembrane region" description="Helical" evidence="8">
    <location>
        <begin position="423"/>
        <end position="440"/>
    </location>
</feature>
<dbReference type="EMBL" id="BMKX01000002">
    <property type="protein sequence ID" value="GGJ53685.1"/>
    <property type="molecule type" value="Genomic_DNA"/>
</dbReference>
<evidence type="ECO:0000256" key="2">
    <source>
        <dbReference type="ARBA" id="ARBA00008537"/>
    </source>
</evidence>
<feature type="transmembrane region" description="Helical" evidence="8">
    <location>
        <begin position="243"/>
        <end position="262"/>
    </location>
</feature>
<evidence type="ECO:0000256" key="7">
    <source>
        <dbReference type="ARBA" id="ARBA00023136"/>
    </source>
</evidence>
<organism evidence="10 11">
    <name type="scientific">Glutamicibacter ardleyensis</name>
    <dbReference type="NCBI Taxonomy" id="225894"/>
    <lineage>
        <taxon>Bacteria</taxon>
        <taxon>Bacillati</taxon>
        <taxon>Actinomycetota</taxon>
        <taxon>Actinomycetes</taxon>
        <taxon>Micrococcales</taxon>
        <taxon>Micrococcaceae</taxon>
        <taxon>Glutamicibacter</taxon>
    </lineage>
</organism>
<gene>
    <name evidence="10" type="ORF">GCM10007173_10260</name>
</gene>
<comment type="caution">
    <text evidence="10">The sequence shown here is derived from an EMBL/GenBank/DDBJ whole genome shotgun (WGS) entry which is preliminary data.</text>
</comment>
<evidence type="ECO:0000256" key="8">
    <source>
        <dbReference type="SAM" id="Phobius"/>
    </source>
</evidence>
<dbReference type="Gene3D" id="1.20.1250.20">
    <property type="entry name" value="MFS general substrate transporter like domains"/>
    <property type="match status" value="1"/>
</dbReference>
<feature type="transmembrane region" description="Helical" evidence="8">
    <location>
        <begin position="376"/>
        <end position="402"/>
    </location>
</feature>
<feature type="transmembrane region" description="Helical" evidence="8">
    <location>
        <begin position="317"/>
        <end position="340"/>
    </location>
</feature>
<feature type="transmembrane region" description="Helical" evidence="8">
    <location>
        <begin position="182"/>
        <end position="204"/>
    </location>
</feature>
<dbReference type="NCBIfam" id="TIGR00711">
    <property type="entry name" value="efflux_EmrB"/>
    <property type="match status" value="1"/>
</dbReference>
<dbReference type="Gene3D" id="1.20.1720.10">
    <property type="entry name" value="Multidrug resistance protein D"/>
    <property type="match status" value="1"/>
</dbReference>
<feature type="transmembrane region" description="Helical" evidence="8">
    <location>
        <begin position="286"/>
        <end position="311"/>
    </location>
</feature>
<proteinExistence type="inferred from homology"/>
<dbReference type="InterPro" id="IPR011701">
    <property type="entry name" value="MFS"/>
</dbReference>
<keyword evidence="3" id="KW-0813">Transport</keyword>
<reference evidence="11" key="1">
    <citation type="journal article" date="2019" name="Int. J. Syst. Evol. Microbiol.">
        <title>The Global Catalogue of Microorganisms (GCM) 10K type strain sequencing project: providing services to taxonomists for standard genome sequencing and annotation.</title>
        <authorList>
            <consortium name="The Broad Institute Genomics Platform"/>
            <consortium name="The Broad Institute Genome Sequencing Center for Infectious Disease"/>
            <person name="Wu L."/>
            <person name="Ma J."/>
        </authorList>
    </citation>
    <scope>NUCLEOTIDE SEQUENCE [LARGE SCALE GENOMIC DNA]</scope>
    <source>
        <strain evidence="11">CGMCC 1.3685</strain>
    </source>
</reference>
<dbReference type="InterPro" id="IPR036259">
    <property type="entry name" value="MFS_trans_sf"/>
</dbReference>
<evidence type="ECO:0000256" key="3">
    <source>
        <dbReference type="ARBA" id="ARBA00022448"/>
    </source>
</evidence>
<dbReference type="SUPFAM" id="SSF103473">
    <property type="entry name" value="MFS general substrate transporter"/>
    <property type="match status" value="1"/>
</dbReference>
<dbReference type="PANTHER" id="PTHR42718:SF9">
    <property type="entry name" value="MAJOR FACILITATOR SUPERFAMILY MULTIDRUG TRANSPORTER MFSC"/>
    <property type="match status" value="1"/>
</dbReference>
<feature type="transmembrane region" description="Helical" evidence="8">
    <location>
        <begin position="352"/>
        <end position="370"/>
    </location>
</feature>
<evidence type="ECO:0000313" key="10">
    <source>
        <dbReference type="EMBL" id="GGJ53685.1"/>
    </source>
</evidence>
<feature type="transmembrane region" description="Helical" evidence="8">
    <location>
        <begin position="95"/>
        <end position="119"/>
    </location>
</feature>
<feature type="transmembrane region" description="Helical" evidence="8">
    <location>
        <begin position="27"/>
        <end position="56"/>
    </location>
</feature>
<evidence type="ECO:0000256" key="5">
    <source>
        <dbReference type="ARBA" id="ARBA00022692"/>
    </source>
</evidence>
<keyword evidence="7 8" id="KW-0472">Membrane</keyword>
<keyword evidence="6 8" id="KW-1133">Transmembrane helix</keyword>
<feature type="transmembrane region" description="Helical" evidence="8">
    <location>
        <begin position="153"/>
        <end position="176"/>
    </location>
</feature>
<sequence>MAPERTEIKAETAPSRPKNPVLPTKQLTGIIGALALAAFLMIMNETVLTVALPAIMADMDISASAGQWLTTGFLVTMSVVIPTTGFLLQRFSSRSLFVFALSSFLVGTLIAIFAPSFAFLLLARIIQAVGTAIVLPLLMTTTLSLVPVHKRGMVMGLNSIVISVGPAVGPTVSGAIVHAWGWHYIFVLMAPLAVITLILGIIFIKLPSNARKLPVDIFSVILSALAFGLLVYGIASIEKASENMGLTVATFVVGLASLALFIKRQIRLTREGKELLNLTPFASRNFTFAIVLIMIAFGTLLGTIMMVPIILESGKGISALAIGMMLLPGGLAQAIVSPIFGRIYDKHGPRPVLIPGAIMLALGQWMYVTVTTETELWMFMICHVIFSIGLALLMTGLMSSAMASVNPRLYGHGSAIFSTGQQLGGAIGTTIFITVMSVLSNNELAQGSDLAQSLFTGAHAAFIVGALLGTIGVVLSFFIKVEKRA</sequence>
<dbReference type="PROSITE" id="PS50850">
    <property type="entry name" value="MFS"/>
    <property type="match status" value="1"/>
</dbReference>
<comment type="subcellular location">
    <subcellularLocation>
        <location evidence="1">Cell membrane</location>
        <topology evidence="1">Multi-pass membrane protein</topology>
    </subcellularLocation>
</comment>
<dbReference type="Proteomes" id="UP000606115">
    <property type="component" value="Unassembled WGS sequence"/>
</dbReference>
<evidence type="ECO:0000256" key="6">
    <source>
        <dbReference type="ARBA" id="ARBA00022989"/>
    </source>
</evidence>
<protein>
    <submittedName>
        <fullName evidence="10">MFS transporter</fullName>
    </submittedName>
</protein>
<dbReference type="InterPro" id="IPR004638">
    <property type="entry name" value="EmrB-like"/>
</dbReference>